<reference evidence="1 2" key="1">
    <citation type="submission" date="2018-06" db="EMBL/GenBank/DDBJ databases">
        <title>Genomic Encyclopedia of Type Strains, Phase IV (KMG-IV): sequencing the most valuable type-strain genomes for metagenomic binning, comparative biology and taxonomic classification.</title>
        <authorList>
            <person name="Goeker M."/>
        </authorList>
    </citation>
    <scope>NUCLEOTIDE SEQUENCE [LARGE SCALE GENOMIC DNA]</scope>
    <source>
        <strain evidence="1 2">DSM 15140</strain>
    </source>
</reference>
<accession>A0A366DST7</accession>
<dbReference type="OrthoDB" id="112290at2"/>
<dbReference type="PANTHER" id="PTHR40045:SF1">
    <property type="entry name" value="YQCI_YCGG FAMILY PROTEIN"/>
    <property type="match status" value="1"/>
</dbReference>
<keyword evidence="2" id="KW-1185">Reference proteome</keyword>
<proteinExistence type="predicted"/>
<sequence length="251" mass="29488">MAALMQKTWLDEHAHTLPQWQRDAYQAFVSTIADDTNTYPCVPGRQGFLTNNLRFCFIGDPRCTEAAQQLAKTLQAYGKCSRDTGKFASLVVFCETPKAILENYDVEGFRQLFWSLLNHMTTFDEKAWPADIPTDPHHHKWEFCFDGEPYFAFCATPAHDTRKSRHFPCFLLAFQPRWVFDEINEKTPFGRKIKNVIRQRLVKYDGIPGHPDLKWYGNEDNYEWKQYFISDDDTSPSKCPFHRMRDKFFSN</sequence>
<dbReference type="EMBL" id="QNRI01000013">
    <property type="protein sequence ID" value="RBO93156.1"/>
    <property type="molecule type" value="Genomic_DNA"/>
</dbReference>
<dbReference type="STRING" id="200904.GCA_900168775_00236"/>
<dbReference type="PANTHER" id="PTHR40045">
    <property type="entry name" value="YCGG FAMILY PROTEIN"/>
    <property type="match status" value="1"/>
</dbReference>
<evidence type="ECO:0008006" key="3">
    <source>
        <dbReference type="Google" id="ProtNLM"/>
    </source>
</evidence>
<dbReference type="AlphaFoldDB" id="A0A366DST7"/>
<comment type="caution">
    <text evidence="1">The sequence shown here is derived from an EMBL/GenBank/DDBJ whole genome shotgun (WGS) entry which is preliminary data.</text>
</comment>
<organism evidence="1 2">
    <name type="scientific">Paraliobacillus ryukyuensis</name>
    <dbReference type="NCBI Taxonomy" id="200904"/>
    <lineage>
        <taxon>Bacteria</taxon>
        <taxon>Bacillati</taxon>
        <taxon>Bacillota</taxon>
        <taxon>Bacilli</taxon>
        <taxon>Bacillales</taxon>
        <taxon>Bacillaceae</taxon>
        <taxon>Paraliobacillus</taxon>
    </lineage>
</organism>
<gene>
    <name evidence="1" type="ORF">DES48_11322</name>
</gene>
<dbReference type="RefSeq" id="WP_113870000.1">
    <property type="nucleotide sequence ID" value="NZ_BAABQN010000006.1"/>
</dbReference>
<protein>
    <recommendedName>
        <fullName evidence="3">YqcI/YcgG family protein</fullName>
    </recommendedName>
</protein>
<name>A0A366DST7_9BACI</name>
<evidence type="ECO:0000313" key="1">
    <source>
        <dbReference type="EMBL" id="RBO93156.1"/>
    </source>
</evidence>
<dbReference type="InterPro" id="IPR014988">
    <property type="entry name" value="Uncharacterised_YqcI/YcgG"/>
</dbReference>
<dbReference type="Proteomes" id="UP000252254">
    <property type="component" value="Unassembled WGS sequence"/>
</dbReference>
<evidence type="ECO:0000313" key="2">
    <source>
        <dbReference type="Proteomes" id="UP000252254"/>
    </source>
</evidence>
<dbReference type="Pfam" id="PF08892">
    <property type="entry name" value="YqcI_YcgG"/>
    <property type="match status" value="1"/>
</dbReference>